<name>T2JBH4_CROWT</name>
<comment type="caution">
    <text evidence="1">The sequence shown here is derived from an EMBL/GenBank/DDBJ whole genome shotgun (WGS) entry which is preliminary data.</text>
</comment>
<gene>
    <name evidence="1" type="ORF">CWATWH0401_3456</name>
</gene>
<sequence length="43" mass="4712">MIFACFLRLGISKIAKKLNSTVTANLKDTNSPGLNFSSLLVQR</sequence>
<organism evidence="1 2">
    <name type="scientific">Crocosphaera watsonii WH 0401</name>
    <dbReference type="NCBI Taxonomy" id="555881"/>
    <lineage>
        <taxon>Bacteria</taxon>
        <taxon>Bacillati</taxon>
        <taxon>Cyanobacteriota</taxon>
        <taxon>Cyanophyceae</taxon>
        <taxon>Oscillatoriophycideae</taxon>
        <taxon>Chroococcales</taxon>
        <taxon>Aphanothecaceae</taxon>
        <taxon>Crocosphaera</taxon>
    </lineage>
</organism>
<proteinExistence type="predicted"/>
<dbReference type="EMBL" id="CAQM01000678">
    <property type="protein sequence ID" value="CCQ63218.1"/>
    <property type="molecule type" value="Genomic_DNA"/>
</dbReference>
<evidence type="ECO:0000313" key="2">
    <source>
        <dbReference type="Proteomes" id="UP000018198"/>
    </source>
</evidence>
<dbReference type="Proteomes" id="UP000018198">
    <property type="component" value="Unassembled WGS sequence"/>
</dbReference>
<evidence type="ECO:0000313" key="1">
    <source>
        <dbReference type="EMBL" id="CCQ63218.1"/>
    </source>
</evidence>
<dbReference type="AlphaFoldDB" id="T2JBH4"/>
<dbReference type="RefSeq" id="WP_021836377.1">
    <property type="nucleotide sequence ID" value="NZ_CAQM01000678.1"/>
</dbReference>
<reference evidence="1 2" key="2">
    <citation type="submission" date="2013-09" db="EMBL/GenBank/DDBJ databases">
        <title>Whole genome comparison of six Crocosphaera watsonii strains with differing phenotypes.</title>
        <authorList>
            <person name="Bench S.R."/>
            <person name="Heller P."/>
            <person name="Frank I."/>
            <person name="Arciniega M."/>
            <person name="Shilova I.N."/>
            <person name="Zehr J.P."/>
        </authorList>
    </citation>
    <scope>NUCLEOTIDE SEQUENCE [LARGE SCALE GENOMIC DNA]</scope>
    <source>
        <strain evidence="1 2">WH 0401</strain>
    </source>
</reference>
<reference evidence="1 2" key="1">
    <citation type="submission" date="2013-01" db="EMBL/GenBank/DDBJ databases">
        <authorList>
            <person name="Bench S."/>
        </authorList>
    </citation>
    <scope>NUCLEOTIDE SEQUENCE [LARGE SCALE GENOMIC DNA]</scope>
    <source>
        <strain evidence="1 2">WH 0401</strain>
    </source>
</reference>
<accession>T2JBH4</accession>
<protein>
    <submittedName>
        <fullName evidence="1">Uncharacterized protein</fullName>
    </submittedName>
</protein>